<evidence type="ECO:0000313" key="4">
    <source>
        <dbReference type="EMBL" id="MFC5466432.1"/>
    </source>
</evidence>
<sequence>MKMREEEKNQSSQWKNFFKKRWVFPAIYLACAALLISGIVWYQSSVGDNLADQTKDQNKTNEEATGKDEQPVIEVNTNFENVAMPVLNEDEVKYVTEFFDPNASREAQEAALIVDGDTYRPNLGVDIAMNDGSAFEVLAALSGDVTAVRQDALLGNVIEIDHGEGVKTVYQSIRDIEVSVGDKVKQGDTLAISSTSQLNKEAKNHVHFEIRKNNIALNPISFFGQPLTAIQDYDSEAQAEGNEEAADQEDATNEETNQQEDESSEETTDQDDKDNETSGTNTDEDSSETNADADNNLEQ</sequence>
<evidence type="ECO:0000256" key="2">
    <source>
        <dbReference type="SAM" id="Phobius"/>
    </source>
</evidence>
<reference evidence="5" key="1">
    <citation type="journal article" date="2019" name="Int. J. Syst. Evol. Microbiol.">
        <title>The Global Catalogue of Microorganisms (GCM) 10K type strain sequencing project: providing services to taxonomists for standard genome sequencing and annotation.</title>
        <authorList>
            <consortium name="The Broad Institute Genomics Platform"/>
            <consortium name="The Broad Institute Genome Sequencing Center for Infectious Disease"/>
            <person name="Wu L."/>
            <person name="Ma J."/>
        </authorList>
    </citation>
    <scope>NUCLEOTIDE SEQUENCE [LARGE SCALE GENOMIC DNA]</scope>
    <source>
        <strain evidence="5">CGMCC 1.12237</strain>
    </source>
</reference>
<feature type="transmembrane region" description="Helical" evidence="2">
    <location>
        <begin position="21"/>
        <end position="42"/>
    </location>
</feature>
<feature type="compositionally biased region" description="Acidic residues" evidence="1">
    <location>
        <begin position="236"/>
        <end position="274"/>
    </location>
</feature>
<dbReference type="CDD" id="cd12797">
    <property type="entry name" value="M23_peptidase"/>
    <property type="match status" value="1"/>
</dbReference>
<evidence type="ECO:0000256" key="1">
    <source>
        <dbReference type="SAM" id="MobiDB-lite"/>
    </source>
</evidence>
<name>A0ABW0LNM4_9BACI</name>
<evidence type="ECO:0000313" key="5">
    <source>
        <dbReference type="Proteomes" id="UP001596147"/>
    </source>
</evidence>
<comment type="caution">
    <text evidence="4">The sequence shown here is derived from an EMBL/GenBank/DDBJ whole genome shotgun (WGS) entry which is preliminary data.</text>
</comment>
<feature type="region of interest" description="Disordered" evidence="1">
    <location>
        <begin position="236"/>
        <end position="299"/>
    </location>
</feature>
<keyword evidence="2" id="KW-1133">Transmembrane helix</keyword>
<keyword evidence="5" id="KW-1185">Reference proteome</keyword>
<dbReference type="Pfam" id="PF01551">
    <property type="entry name" value="Peptidase_M23"/>
    <property type="match status" value="1"/>
</dbReference>
<proteinExistence type="predicted"/>
<evidence type="ECO:0000259" key="3">
    <source>
        <dbReference type="Pfam" id="PF01551"/>
    </source>
</evidence>
<dbReference type="Proteomes" id="UP001596147">
    <property type="component" value="Unassembled WGS sequence"/>
</dbReference>
<feature type="compositionally biased region" description="Polar residues" evidence="1">
    <location>
        <begin position="288"/>
        <end position="299"/>
    </location>
</feature>
<dbReference type="InterPro" id="IPR050570">
    <property type="entry name" value="Cell_wall_metabolism_enzyme"/>
</dbReference>
<dbReference type="Gene3D" id="2.70.70.10">
    <property type="entry name" value="Glucose Permease (Domain IIA)"/>
    <property type="match status" value="1"/>
</dbReference>
<protein>
    <submittedName>
        <fullName evidence="4">Peptidoglycan DD-metalloendopeptidase family protein</fullName>
    </submittedName>
</protein>
<dbReference type="InterPro" id="IPR016047">
    <property type="entry name" value="M23ase_b-sheet_dom"/>
</dbReference>
<dbReference type="InterPro" id="IPR011055">
    <property type="entry name" value="Dup_hybrid_motif"/>
</dbReference>
<dbReference type="PANTHER" id="PTHR21666">
    <property type="entry name" value="PEPTIDASE-RELATED"/>
    <property type="match status" value="1"/>
</dbReference>
<organism evidence="4 5">
    <name type="scientific">Lederbergia graminis</name>
    <dbReference type="NCBI Taxonomy" id="735518"/>
    <lineage>
        <taxon>Bacteria</taxon>
        <taxon>Bacillati</taxon>
        <taxon>Bacillota</taxon>
        <taxon>Bacilli</taxon>
        <taxon>Bacillales</taxon>
        <taxon>Bacillaceae</taxon>
        <taxon>Lederbergia</taxon>
    </lineage>
</organism>
<dbReference type="PANTHER" id="PTHR21666:SF291">
    <property type="entry name" value="STAGE II SPORULATION PROTEIN Q"/>
    <property type="match status" value="1"/>
</dbReference>
<feature type="domain" description="M23ase beta-sheet core" evidence="3">
    <location>
        <begin position="121"/>
        <end position="219"/>
    </location>
</feature>
<accession>A0ABW0LNM4</accession>
<keyword evidence="2" id="KW-0472">Membrane</keyword>
<dbReference type="EMBL" id="JBHSMC010000027">
    <property type="protein sequence ID" value="MFC5466432.1"/>
    <property type="molecule type" value="Genomic_DNA"/>
</dbReference>
<dbReference type="SUPFAM" id="SSF51261">
    <property type="entry name" value="Duplicated hybrid motif"/>
    <property type="match status" value="1"/>
</dbReference>
<gene>
    <name evidence="4" type="ORF">ACFPM4_17055</name>
</gene>
<keyword evidence="2" id="KW-0812">Transmembrane</keyword>